<sequence>MSVLRHIPMTEDSRKYGVLVLLTALAAGQFKRHQREFPGSSQRYDENPESDSHWVKNILVQS</sequence>
<name>A0A4Y8TYI9_9MICC</name>
<organism evidence="1 2">
    <name type="scientific">Glutamicibacter arilaitensis</name>
    <dbReference type="NCBI Taxonomy" id="256701"/>
    <lineage>
        <taxon>Bacteria</taxon>
        <taxon>Bacillati</taxon>
        <taxon>Actinomycetota</taxon>
        <taxon>Actinomycetes</taxon>
        <taxon>Micrococcales</taxon>
        <taxon>Micrococcaceae</taxon>
        <taxon>Glutamicibacter</taxon>
    </lineage>
</organism>
<gene>
    <name evidence="1" type="ORF">EXY26_06010</name>
</gene>
<dbReference type="EMBL" id="SPDS01000001">
    <property type="protein sequence ID" value="TFH56584.1"/>
    <property type="molecule type" value="Genomic_DNA"/>
</dbReference>
<proteinExistence type="predicted"/>
<protein>
    <submittedName>
        <fullName evidence="1">Uncharacterized protein</fullName>
    </submittedName>
</protein>
<dbReference type="AlphaFoldDB" id="A0A4Y8TYI9"/>
<reference evidence="1 2" key="1">
    <citation type="submission" date="2019-03" db="EMBL/GenBank/DDBJ databases">
        <title>Glutamicibacter sp. LJH19 genome.</title>
        <authorList>
            <person name="Sinai Borker S."/>
            <person name="Kumar R."/>
        </authorList>
    </citation>
    <scope>NUCLEOTIDE SEQUENCE [LARGE SCALE GENOMIC DNA]</scope>
    <source>
        <strain evidence="1 2">LJH19</strain>
    </source>
</reference>
<dbReference type="RefSeq" id="WP_134779730.1">
    <property type="nucleotide sequence ID" value="NZ_SPDS01000001.1"/>
</dbReference>
<evidence type="ECO:0000313" key="1">
    <source>
        <dbReference type="EMBL" id="TFH56584.1"/>
    </source>
</evidence>
<dbReference type="Proteomes" id="UP000297638">
    <property type="component" value="Unassembled WGS sequence"/>
</dbReference>
<evidence type="ECO:0000313" key="2">
    <source>
        <dbReference type="Proteomes" id="UP000297638"/>
    </source>
</evidence>
<accession>A0A4Y8TYI9</accession>
<comment type="caution">
    <text evidence="1">The sequence shown here is derived from an EMBL/GenBank/DDBJ whole genome shotgun (WGS) entry which is preliminary data.</text>
</comment>